<proteinExistence type="predicted"/>
<dbReference type="InterPro" id="IPR052701">
    <property type="entry name" value="GAG_Ulvan_Degrading_Sulfatases"/>
</dbReference>
<feature type="domain" description="Sulfatase N-terminal" evidence="3">
    <location>
        <begin position="465"/>
        <end position="738"/>
    </location>
</feature>
<keyword evidence="2" id="KW-0812">Transmembrane</keyword>
<evidence type="ECO:0000256" key="2">
    <source>
        <dbReference type="SAM" id="Phobius"/>
    </source>
</evidence>
<dbReference type="AlphaFoldDB" id="A0A2J5HRJ8"/>
<dbReference type="PANTHER" id="PTHR43751:SF3">
    <property type="entry name" value="SULFATASE N-TERMINAL DOMAIN-CONTAINING PROTEIN"/>
    <property type="match status" value="1"/>
</dbReference>
<feature type="compositionally biased region" description="Low complexity" evidence="1">
    <location>
        <begin position="238"/>
        <end position="251"/>
    </location>
</feature>
<feature type="transmembrane region" description="Helical" evidence="2">
    <location>
        <begin position="40"/>
        <end position="63"/>
    </location>
</feature>
<feature type="transmembrane region" description="Helical" evidence="2">
    <location>
        <begin position="255"/>
        <end position="274"/>
    </location>
</feature>
<evidence type="ECO:0000313" key="4">
    <source>
        <dbReference type="EMBL" id="PLN79924.1"/>
    </source>
</evidence>
<organism evidence="4 5">
    <name type="scientific">Aspergillus taichungensis</name>
    <dbReference type="NCBI Taxonomy" id="482145"/>
    <lineage>
        <taxon>Eukaryota</taxon>
        <taxon>Fungi</taxon>
        <taxon>Dikarya</taxon>
        <taxon>Ascomycota</taxon>
        <taxon>Pezizomycotina</taxon>
        <taxon>Eurotiomycetes</taxon>
        <taxon>Eurotiomycetidae</taxon>
        <taxon>Eurotiales</taxon>
        <taxon>Aspergillaceae</taxon>
        <taxon>Aspergillus</taxon>
        <taxon>Aspergillus subgen. Circumdati</taxon>
    </lineage>
</organism>
<dbReference type="Proteomes" id="UP000235023">
    <property type="component" value="Unassembled WGS sequence"/>
</dbReference>
<evidence type="ECO:0000313" key="5">
    <source>
        <dbReference type="Proteomes" id="UP000235023"/>
    </source>
</evidence>
<feature type="transmembrane region" description="Helical" evidence="2">
    <location>
        <begin position="102"/>
        <end position="127"/>
    </location>
</feature>
<keyword evidence="2" id="KW-1133">Transmembrane helix</keyword>
<reference evidence="5" key="1">
    <citation type="submission" date="2017-12" db="EMBL/GenBank/DDBJ databases">
        <authorList>
            <consortium name="DOE Joint Genome Institute"/>
            <person name="Mondo S.J."/>
            <person name="Kjaerbolling I."/>
            <person name="Vesth T.C."/>
            <person name="Frisvad J.C."/>
            <person name="Nybo J.L."/>
            <person name="Theobald S."/>
            <person name="Kuo A."/>
            <person name="Bowyer P."/>
            <person name="Matsuda Y."/>
            <person name="Lyhne E.K."/>
            <person name="Kogle M.E."/>
            <person name="Clum A."/>
            <person name="Lipzen A."/>
            <person name="Salamov A."/>
            <person name="Ngan C.Y."/>
            <person name="Daum C."/>
            <person name="Chiniquy J."/>
            <person name="Barry K."/>
            <person name="LaButti K."/>
            <person name="Haridas S."/>
            <person name="Simmons B.A."/>
            <person name="Magnuson J.K."/>
            <person name="Mortensen U.H."/>
            <person name="Larsen T.O."/>
            <person name="Grigoriev I.V."/>
            <person name="Baker S.E."/>
            <person name="Andersen M.R."/>
            <person name="Nordberg H.P."/>
            <person name="Cantor M.N."/>
            <person name="Hua S.X."/>
        </authorList>
    </citation>
    <scope>NUCLEOTIDE SEQUENCE [LARGE SCALE GENOMIC DNA]</scope>
    <source>
        <strain evidence="5">IBT 19404</strain>
    </source>
</reference>
<dbReference type="InterPro" id="IPR000917">
    <property type="entry name" value="Sulfatase_N"/>
</dbReference>
<accession>A0A2J5HRJ8</accession>
<evidence type="ECO:0000256" key="1">
    <source>
        <dbReference type="SAM" id="MobiDB-lite"/>
    </source>
</evidence>
<dbReference type="OrthoDB" id="103349at2759"/>
<dbReference type="InterPro" id="IPR017850">
    <property type="entry name" value="Alkaline_phosphatase_core_sf"/>
</dbReference>
<keyword evidence="2" id="KW-0472">Membrane</keyword>
<name>A0A2J5HRJ8_9EURO</name>
<sequence>MSNCGRLFGMWCSNCCQGLWSAIKAPHLYFDSGWEASRQYLFSLIVLSLALSKILHIYALGYYLNFHKFLAYGPTFCLPEFALILIARGLTAKFSWRTIRIVAALFITGFSLYLLPLTAANTALYLYQRREIHWGPVAGFFGDMITPEFVIWNIVLSIVVGVVMVVAAYFLAARVHDRVGAFALIWMSSVAGVIRHCRRKKEPLPDPAIYEQIAMNDYEDDKSDRSDNESVLLPTPPRETTTAQPETTTRPGWSVATRLAVILATLAVLVLRIVRPSDRAYEYLSDPLPAAPFVPARSRPIFEGLSYLPGEYSWLGNHTALDVPPTFDWLPEQPPRGFGDWYTFTVNEAGERLPKDRPSLHYNPAKDPLRASNLENDILEPLRDVIRRGELKIKHVILMKLESNRHDVFPLRADSRIMDRVRESYAPGEIPEAVLNRLASLTPTAERLTGLDTGFGTTANRPAPRGGITLRNAHTTGTFTLKSLTSTICGLTALTIAMNREWLYDFYQPCLPHVLALLNQQPNITAASPDFRQWPWETLWMMSVNGGYDHASQLFPALGFQQMMTKETIKAAGGEFAPDDSEDVPYRGYMDKTLKNYVRAALQDAEANHKRLFLGHLTGATHLPWTVPGWEYEELVGNTWFPLNNNINRYLNTLAYQDGWITDLIGLLEEAHVADETLFIFVGDHGVSLPNDGGVTPNASPHIANEHVPMVLSHPKLPQVEVEDPVLSNQILPTILDMLLETGSLNDRSAHIVSDLLPLYEGQSMLRKQAPEVGRTQQWQFTTLNQGGTWLSVRSPLRTYHLVVPLVQDAKWRFSDFGTDPLELHAIKDFDVLSLIAVVRSKHGDVAADWVAEGAHIAEWWIRDNRRRWNYDEANPKEP</sequence>
<evidence type="ECO:0000259" key="3">
    <source>
        <dbReference type="Pfam" id="PF00884"/>
    </source>
</evidence>
<dbReference type="SUPFAM" id="SSF53649">
    <property type="entry name" value="Alkaline phosphatase-like"/>
    <property type="match status" value="1"/>
</dbReference>
<dbReference type="PANTHER" id="PTHR43751">
    <property type="entry name" value="SULFATASE"/>
    <property type="match status" value="1"/>
</dbReference>
<protein>
    <submittedName>
        <fullName evidence="4">Alkaline phosphatase-like protein</fullName>
    </submittedName>
</protein>
<feature type="region of interest" description="Disordered" evidence="1">
    <location>
        <begin position="220"/>
        <end position="251"/>
    </location>
</feature>
<dbReference type="Gene3D" id="3.40.720.10">
    <property type="entry name" value="Alkaline Phosphatase, subunit A"/>
    <property type="match status" value="1"/>
</dbReference>
<feature type="transmembrane region" description="Helical" evidence="2">
    <location>
        <begin position="149"/>
        <end position="172"/>
    </location>
</feature>
<dbReference type="EMBL" id="KZ559553">
    <property type="protein sequence ID" value="PLN79924.1"/>
    <property type="molecule type" value="Genomic_DNA"/>
</dbReference>
<dbReference type="Pfam" id="PF00884">
    <property type="entry name" value="Sulfatase"/>
    <property type="match status" value="1"/>
</dbReference>
<feature type="transmembrane region" description="Helical" evidence="2">
    <location>
        <begin position="69"/>
        <end position="90"/>
    </location>
</feature>
<keyword evidence="5" id="KW-1185">Reference proteome</keyword>
<gene>
    <name evidence="4" type="ORF">BDW42DRAFT_118515</name>
</gene>